<feature type="region of interest" description="Disordered" evidence="9">
    <location>
        <begin position="1223"/>
        <end position="1244"/>
    </location>
</feature>
<feature type="compositionally biased region" description="Basic and acidic residues" evidence="9">
    <location>
        <begin position="696"/>
        <end position="705"/>
    </location>
</feature>
<evidence type="ECO:0000313" key="12">
    <source>
        <dbReference type="Proteomes" id="UP000604825"/>
    </source>
</evidence>
<dbReference type="SUPFAM" id="SSF54495">
    <property type="entry name" value="UBC-like"/>
    <property type="match status" value="1"/>
</dbReference>
<evidence type="ECO:0000256" key="2">
    <source>
        <dbReference type="ARBA" id="ARBA00022574"/>
    </source>
</evidence>
<evidence type="ECO:0000256" key="3">
    <source>
        <dbReference type="ARBA" id="ARBA00022679"/>
    </source>
</evidence>
<dbReference type="Gene3D" id="2.130.10.10">
    <property type="entry name" value="YVTN repeat-like/Quinoprotein amine dehydrogenase"/>
    <property type="match status" value="2"/>
</dbReference>
<dbReference type="Pfam" id="PF00179">
    <property type="entry name" value="UQ_con"/>
    <property type="match status" value="1"/>
</dbReference>
<dbReference type="InterPro" id="IPR001680">
    <property type="entry name" value="WD40_rpt"/>
</dbReference>
<dbReference type="GO" id="GO:0005524">
    <property type="term" value="F:ATP binding"/>
    <property type="evidence" value="ECO:0007669"/>
    <property type="project" value="UniProtKB-KW"/>
</dbReference>
<organism evidence="11 12">
    <name type="scientific">Miscanthus lutarioriparius</name>
    <dbReference type="NCBI Taxonomy" id="422564"/>
    <lineage>
        <taxon>Eukaryota</taxon>
        <taxon>Viridiplantae</taxon>
        <taxon>Streptophyta</taxon>
        <taxon>Embryophyta</taxon>
        <taxon>Tracheophyta</taxon>
        <taxon>Spermatophyta</taxon>
        <taxon>Magnoliopsida</taxon>
        <taxon>Liliopsida</taxon>
        <taxon>Poales</taxon>
        <taxon>Poaceae</taxon>
        <taxon>PACMAD clade</taxon>
        <taxon>Panicoideae</taxon>
        <taxon>Andropogonodae</taxon>
        <taxon>Andropogoneae</taxon>
        <taxon>Saccharinae</taxon>
        <taxon>Miscanthus</taxon>
    </lineage>
</organism>
<evidence type="ECO:0000256" key="5">
    <source>
        <dbReference type="ARBA" id="ARBA00022741"/>
    </source>
</evidence>
<name>A0A811P8D9_9POAL</name>
<dbReference type="Proteomes" id="UP000604825">
    <property type="component" value="Unassembled WGS sequence"/>
</dbReference>
<dbReference type="SUPFAM" id="SSF50978">
    <property type="entry name" value="WD40 repeat-like"/>
    <property type="match status" value="2"/>
</dbReference>
<comment type="caution">
    <text evidence="11">The sequence shown here is derived from an EMBL/GenBank/DDBJ whole genome shotgun (WGS) entry which is preliminary data.</text>
</comment>
<feature type="compositionally biased region" description="Polar residues" evidence="9">
    <location>
        <begin position="622"/>
        <end position="636"/>
    </location>
</feature>
<evidence type="ECO:0000256" key="7">
    <source>
        <dbReference type="ARBA" id="ARBA00058835"/>
    </source>
</evidence>
<accession>A0A811P8D9</accession>
<dbReference type="InterPro" id="IPR000608">
    <property type="entry name" value="UBC"/>
</dbReference>
<dbReference type="InterPro" id="IPR057735">
    <property type="entry name" value="UBE2O-like_tSH3-B"/>
</dbReference>
<keyword evidence="5" id="KW-0547">Nucleotide-binding</keyword>
<feature type="compositionally biased region" description="Polar residues" evidence="9">
    <location>
        <begin position="1339"/>
        <end position="1348"/>
    </location>
</feature>
<feature type="repeat" description="WD" evidence="8">
    <location>
        <begin position="531"/>
        <end position="572"/>
    </location>
</feature>
<dbReference type="CDD" id="cd00200">
    <property type="entry name" value="WD40"/>
    <property type="match status" value="1"/>
</dbReference>
<dbReference type="SMART" id="SM00212">
    <property type="entry name" value="UBCc"/>
    <property type="match status" value="1"/>
</dbReference>
<feature type="region of interest" description="Disordered" evidence="9">
    <location>
        <begin position="983"/>
        <end position="1052"/>
    </location>
</feature>
<keyword evidence="12" id="KW-1185">Reference proteome</keyword>
<feature type="compositionally biased region" description="Basic and acidic residues" evidence="9">
    <location>
        <begin position="637"/>
        <end position="652"/>
    </location>
</feature>
<keyword evidence="2 8" id="KW-0853">WD repeat</keyword>
<dbReference type="PROSITE" id="PS50127">
    <property type="entry name" value="UBC_2"/>
    <property type="match status" value="1"/>
</dbReference>
<feature type="repeat" description="WD" evidence="8">
    <location>
        <begin position="320"/>
        <end position="353"/>
    </location>
</feature>
<feature type="region of interest" description="Disordered" evidence="9">
    <location>
        <begin position="622"/>
        <end position="652"/>
    </location>
</feature>
<dbReference type="Pfam" id="PF23048">
    <property type="entry name" value="SH3-A_UBE2O"/>
    <property type="match status" value="1"/>
</dbReference>
<evidence type="ECO:0000313" key="11">
    <source>
        <dbReference type="EMBL" id="CAD6239374.1"/>
    </source>
</evidence>
<feature type="compositionally biased region" description="Polar residues" evidence="9">
    <location>
        <begin position="991"/>
        <end position="1002"/>
    </location>
</feature>
<dbReference type="Pfam" id="PF23043">
    <property type="entry name" value="SH3-B_UBE2O"/>
    <property type="match status" value="1"/>
</dbReference>
<dbReference type="InterPro" id="IPR016135">
    <property type="entry name" value="UBQ-conjugating_enzyme/RWD"/>
</dbReference>
<evidence type="ECO:0000256" key="9">
    <source>
        <dbReference type="SAM" id="MobiDB-lite"/>
    </source>
</evidence>
<sequence length="1729" mass="189603">MAQLVETYACSPATERGRGILLAGDSKTDTIAYCTGRSVIIRRLDAPLDAWAYPDHAYPTTVARFSPNGEWIASADASGCVRVWGRYGDRALKAEFRPLSGRVDDLRWSPDGLRIVVSGDGKGKSFVRAFVWDSGSTVGEFDGHSKRVLSCDFKPTRPFRIVTCGEDFLANFYEGPPFKFKHSIRDHSNFVNCIRYAPDGSKFITVSSDKKGLIYDGKTGEKIGELSTEGGHTGSIYAVSWSPDSKQVLTVSADKSAKVWDIMEDASGKLNRTLACPGIGGVDDMLVGCLWQNDHLVTVSLGGTFNVFSASNPDQEPVTFAGHLKTVSSLVFFPKSSPRTILSTSYDGVIMRWIQGVGFGGRLTRKNNTQIKCFAAVEEELVTSGYDNKVFRIPLNGDQCGDAESVDVGGQPNALNLAIQKPEFALITTDSGIVLLHNSKVISTTKVNYTITSSSVSPDGTEAVVGAQDGKLRIYSISGDTLTEEALLEKHRGAITCIHYSPDVSMFASADSNREAVVWDRASREVKLKNMLYHTARINSLAWSPDSRLVATGSLDTCAIVYEIDKPAASRVTIKGAHLGGVHGLTFLENDTLVTAGEDACIRVWKVLNRGLLDCSESTLIPSMESRPNGSVNNAEHNQENEKSMDASEPEEARDVFVYREDVVSLKSKEDVRGLVLEVAGEYDSEGSITDDDINTEEHKDKSARGAENGGADGDNASNGAEVESQSTLPDDKVRVLWIDGSEKTEDIDEVVVVDRSFLHGDLVASASDPTGQMGLVLDVNLVVDLQGANDDTIKGVSSKYLRRIREFNVGDYVVSGLWLGRVDEVLDNVNVLFDDGSVCKVNRADPMRLKPAFGPIHPDTACPFYPGQRVKAVSSSVFKTSRWLNGLWRASRLEGTVTKVESAAVIVYWMASAHFATDQQPVPPEEQDPKDLTLLSCFSHANWQLTDWCLPHRYTSCTNDTVINSDKHTRQICTCSQSSAPLSDIPESQADVQTEQVQITGTDAGHRQTDVDSTADGLSMSDGDNSCIAKESETGTSVSSTPKLGPQDNATSRKKFRKVFLKKDKRTKKRDDSFERALLIANTCTKVDVVWQDGTKECGVAATSLIPIHSPNDHDFFPEQYVVDKVTNDDDSSEPRRVGLVRRVNAKDRTVTVSWFKPSLRLEEPMEIGYNEVVSAYELDGHPDYDYCYGDIVVRLPPVSPVIESTNNKDQMELDKTVDSSEGFAASNDAPPDTSADEQLSQKESCSQFTSLSWAGNIVGFQDGEIEVIWGDGSISKVGPHEIYVVGREDDGASLDDGTASDGASWETFNDNEMDVLDDSAKDDSQNVPENSIERENGSFSSQDGSSVATGPLSVAFGFVTRLASDLFARGRRHLDGSSNSDAMDEVESHRSNEASETGDDIDKINENHVELPEHAAVTENDSSVEKSVDVVMADNPVDPECFKHFDVLQCPPDHHYLENTAQGTGGRKWVKKVQQEWSILEKNLPDYIYVRVFEDRMDLLRAVIVGASGTPYQDGLFFFDFHLPPEYPEVPPSAYYHSGGLRVNPNLYVDGKVCLSLLNTWTGRGNEVWDKSSSSILQVLVSLQGLVLNEKPYFNEAGYEKQVGTAEGEKNAVPYNENTYLLSVKSMLYILRRPPLHFEDFVKSHFCKRGHYILKACEAYLQGNVVGTLSDDACPTDRSKEHSSSVGFKLALAKILPRLITALKDTGADCDQYEHLGKTETVEKADH</sequence>
<feature type="repeat" description="WD" evidence="8">
    <location>
        <begin position="229"/>
        <end position="262"/>
    </location>
</feature>
<feature type="repeat" description="WD" evidence="8">
    <location>
        <begin position="575"/>
        <end position="607"/>
    </location>
</feature>
<feature type="repeat" description="WD" evidence="8">
    <location>
        <begin position="184"/>
        <end position="225"/>
    </location>
</feature>
<feature type="region of interest" description="Disordered" evidence="9">
    <location>
        <begin position="1374"/>
        <end position="1401"/>
    </location>
</feature>
<dbReference type="PANTHER" id="PTHR19856">
    <property type="entry name" value="WD-REPEATCONTAINING PROTEIN WDR1"/>
    <property type="match status" value="1"/>
</dbReference>
<evidence type="ECO:0000256" key="4">
    <source>
        <dbReference type="ARBA" id="ARBA00022737"/>
    </source>
</evidence>
<dbReference type="InterPro" id="IPR057732">
    <property type="entry name" value="SH3-A_UBE2O"/>
</dbReference>
<dbReference type="Pfam" id="PF00400">
    <property type="entry name" value="WD40"/>
    <property type="match status" value="7"/>
</dbReference>
<evidence type="ECO:0000256" key="6">
    <source>
        <dbReference type="ARBA" id="ARBA00022840"/>
    </source>
</evidence>
<evidence type="ECO:0000259" key="10">
    <source>
        <dbReference type="PROSITE" id="PS50127"/>
    </source>
</evidence>
<dbReference type="GO" id="GO:0030042">
    <property type="term" value="P:actin filament depolymerization"/>
    <property type="evidence" value="ECO:0007669"/>
    <property type="project" value="TreeGrafter"/>
</dbReference>
<gene>
    <name evidence="11" type="ORF">NCGR_LOCUS26346</name>
</gene>
<dbReference type="Pfam" id="PF23044">
    <property type="entry name" value="SH3-C_UBE2O"/>
    <property type="match status" value="1"/>
</dbReference>
<feature type="domain" description="UBC core" evidence="10">
    <location>
        <begin position="1470"/>
        <end position="1630"/>
    </location>
</feature>
<dbReference type="PROSITE" id="PS50294">
    <property type="entry name" value="WD_REPEATS_REGION"/>
    <property type="match status" value="2"/>
</dbReference>
<dbReference type="InterPro" id="IPR057733">
    <property type="entry name" value="UBE2O-like_SH3-B"/>
</dbReference>
<dbReference type="EC" id="2.3.2.23" evidence="1"/>
<dbReference type="PANTHER" id="PTHR19856:SF0">
    <property type="entry name" value="WD REPEAT-CONTAINING PROTEIN 1"/>
    <property type="match status" value="1"/>
</dbReference>
<proteinExistence type="predicted"/>
<keyword evidence="3" id="KW-0808">Transferase</keyword>
<feature type="region of interest" description="Disordered" evidence="9">
    <location>
        <begin position="1317"/>
        <end position="1348"/>
    </location>
</feature>
<dbReference type="InterPro" id="IPR036322">
    <property type="entry name" value="WD40_repeat_dom_sf"/>
</dbReference>
<dbReference type="EMBL" id="CAJGYO010000006">
    <property type="protein sequence ID" value="CAD6239374.1"/>
    <property type="molecule type" value="Genomic_DNA"/>
</dbReference>
<dbReference type="FunFam" id="2.130.10.10:FF:000102">
    <property type="entry name" value="Actin-interacting protein 1"/>
    <property type="match status" value="1"/>
</dbReference>
<reference evidence="11" key="1">
    <citation type="submission" date="2020-10" db="EMBL/GenBank/DDBJ databases">
        <authorList>
            <person name="Han B."/>
            <person name="Lu T."/>
            <person name="Zhao Q."/>
            <person name="Huang X."/>
            <person name="Zhao Y."/>
        </authorList>
    </citation>
    <scope>NUCLEOTIDE SEQUENCE</scope>
</reference>
<dbReference type="GO" id="GO:0030864">
    <property type="term" value="C:cortical actin cytoskeleton"/>
    <property type="evidence" value="ECO:0007669"/>
    <property type="project" value="TreeGrafter"/>
</dbReference>
<dbReference type="CDD" id="cd23837">
    <property type="entry name" value="UBCc_UBE2O"/>
    <property type="match status" value="1"/>
</dbReference>
<dbReference type="FunFam" id="3.10.110.10:FF:000028">
    <property type="entry name" value="Probable ubiquitin-conjugating enzyme E2 23"/>
    <property type="match status" value="1"/>
</dbReference>
<dbReference type="InterPro" id="IPR019775">
    <property type="entry name" value="WD40_repeat_CS"/>
</dbReference>
<dbReference type="FunFam" id="2.130.10.10:FF:000167">
    <property type="entry name" value="Actin-interacting protein 1"/>
    <property type="match status" value="1"/>
</dbReference>
<dbReference type="GO" id="GO:0051015">
    <property type="term" value="F:actin filament binding"/>
    <property type="evidence" value="ECO:0007669"/>
    <property type="project" value="TreeGrafter"/>
</dbReference>
<feature type="repeat" description="WD" evidence="8">
    <location>
        <begin position="488"/>
        <end position="520"/>
    </location>
</feature>
<dbReference type="OrthoDB" id="47801at2759"/>
<feature type="region of interest" description="Disordered" evidence="9">
    <location>
        <begin position="686"/>
        <end position="728"/>
    </location>
</feature>
<dbReference type="GO" id="GO:0061631">
    <property type="term" value="F:ubiquitin conjugating enzyme activity"/>
    <property type="evidence" value="ECO:0007669"/>
    <property type="project" value="UniProtKB-EC"/>
</dbReference>
<dbReference type="PROSITE" id="PS00678">
    <property type="entry name" value="WD_REPEATS_1"/>
    <property type="match status" value="1"/>
</dbReference>
<keyword evidence="6" id="KW-0067">ATP-binding</keyword>
<dbReference type="SMART" id="SM00320">
    <property type="entry name" value="WD40"/>
    <property type="match status" value="11"/>
</dbReference>
<dbReference type="Pfam" id="PF23046">
    <property type="entry name" value="tSH3-B_UBE2O"/>
    <property type="match status" value="1"/>
</dbReference>
<dbReference type="InterPro" id="IPR015943">
    <property type="entry name" value="WD40/YVTN_repeat-like_dom_sf"/>
</dbReference>
<dbReference type="Gene3D" id="3.10.110.10">
    <property type="entry name" value="Ubiquitin Conjugating Enzyme"/>
    <property type="match status" value="1"/>
</dbReference>
<feature type="compositionally biased region" description="Acidic residues" evidence="9">
    <location>
        <begin position="686"/>
        <end position="695"/>
    </location>
</feature>
<dbReference type="PROSITE" id="PS50082">
    <property type="entry name" value="WD_REPEATS_2"/>
    <property type="match status" value="7"/>
</dbReference>
<evidence type="ECO:0000256" key="1">
    <source>
        <dbReference type="ARBA" id="ARBA00012486"/>
    </source>
</evidence>
<feature type="repeat" description="WD" evidence="8">
    <location>
        <begin position="53"/>
        <end position="84"/>
    </location>
</feature>
<keyword evidence="4" id="KW-0677">Repeat</keyword>
<comment type="function">
    <text evidence="7">Binds actin. Enhances the F-actin depolymerization activity of actin-depolymerizing factor (ADF) proteins.</text>
</comment>
<dbReference type="InterPro" id="IPR057734">
    <property type="entry name" value="UBE2O-like_SH3-C"/>
</dbReference>
<protein>
    <recommendedName>
        <fullName evidence="1">E2 ubiquitin-conjugating enzyme</fullName>
        <ecNumber evidence="1">2.3.2.23</ecNumber>
    </recommendedName>
</protein>
<evidence type="ECO:0000256" key="8">
    <source>
        <dbReference type="PROSITE-ProRule" id="PRU00221"/>
    </source>
</evidence>